<reference evidence="2 3" key="1">
    <citation type="submission" date="2019-03" db="EMBL/GenBank/DDBJ databases">
        <title>First draft genome of Liparis tanakae, snailfish: a comprehensive survey of snailfish specific genes.</title>
        <authorList>
            <person name="Kim W."/>
            <person name="Song I."/>
            <person name="Jeong J.-H."/>
            <person name="Kim D."/>
            <person name="Kim S."/>
            <person name="Ryu S."/>
            <person name="Song J.Y."/>
            <person name="Lee S.K."/>
        </authorList>
    </citation>
    <scope>NUCLEOTIDE SEQUENCE [LARGE SCALE GENOMIC DNA]</scope>
    <source>
        <tissue evidence="2">Muscle</tissue>
    </source>
</reference>
<sequence length="147" mass="16806">MHLKSLRGQRTSKYTKSITAILQAPRLTASSACFMMRDEAVIQTSKTLLESYEAVYERFLHTQKAGKSRWAPDPLNPSEDTSIRREFDGPDCAFPHLHKWNYRLNDVRVRDPVAAPPSVVQTEAFNSRPPSRILITPSGFGFRERRT</sequence>
<dbReference type="Proteomes" id="UP000314294">
    <property type="component" value="Unassembled WGS sequence"/>
</dbReference>
<dbReference type="EMBL" id="SRLO01002094">
    <property type="protein sequence ID" value="TNN33904.1"/>
    <property type="molecule type" value="Genomic_DNA"/>
</dbReference>
<name>A0A4Z2EZT3_9TELE</name>
<dbReference type="AlphaFoldDB" id="A0A4Z2EZT3"/>
<organism evidence="2 3">
    <name type="scientific">Liparis tanakae</name>
    <name type="common">Tanaka's snailfish</name>
    <dbReference type="NCBI Taxonomy" id="230148"/>
    <lineage>
        <taxon>Eukaryota</taxon>
        <taxon>Metazoa</taxon>
        <taxon>Chordata</taxon>
        <taxon>Craniata</taxon>
        <taxon>Vertebrata</taxon>
        <taxon>Euteleostomi</taxon>
        <taxon>Actinopterygii</taxon>
        <taxon>Neopterygii</taxon>
        <taxon>Teleostei</taxon>
        <taxon>Neoteleostei</taxon>
        <taxon>Acanthomorphata</taxon>
        <taxon>Eupercaria</taxon>
        <taxon>Perciformes</taxon>
        <taxon>Cottioidei</taxon>
        <taxon>Cottales</taxon>
        <taxon>Liparidae</taxon>
        <taxon>Liparis</taxon>
    </lineage>
</organism>
<comment type="caution">
    <text evidence="2">The sequence shown here is derived from an EMBL/GenBank/DDBJ whole genome shotgun (WGS) entry which is preliminary data.</text>
</comment>
<evidence type="ECO:0000256" key="1">
    <source>
        <dbReference type="SAM" id="MobiDB-lite"/>
    </source>
</evidence>
<accession>A0A4Z2EZT3</accession>
<evidence type="ECO:0000313" key="2">
    <source>
        <dbReference type="EMBL" id="TNN33904.1"/>
    </source>
</evidence>
<proteinExistence type="predicted"/>
<keyword evidence="3" id="KW-1185">Reference proteome</keyword>
<gene>
    <name evidence="2" type="ORF">EYF80_055933</name>
</gene>
<protein>
    <submittedName>
        <fullName evidence="2">Uncharacterized protein</fullName>
    </submittedName>
</protein>
<feature type="region of interest" description="Disordered" evidence="1">
    <location>
        <begin position="67"/>
        <end position="86"/>
    </location>
</feature>
<evidence type="ECO:0000313" key="3">
    <source>
        <dbReference type="Proteomes" id="UP000314294"/>
    </source>
</evidence>